<proteinExistence type="predicted"/>
<dbReference type="InterPro" id="IPR046038">
    <property type="entry name" value="DUF5996"/>
</dbReference>
<protein>
    <submittedName>
        <fullName evidence="1">DUF5996 family protein</fullName>
    </submittedName>
</protein>
<gene>
    <name evidence="1" type="ORF">RM540_05320</name>
</gene>
<dbReference type="EMBL" id="JAVRHT010000009">
    <property type="protein sequence ID" value="MDT0631165.1"/>
    <property type="molecule type" value="Genomic_DNA"/>
</dbReference>
<name>A0ABU3BPG0_9BACT</name>
<evidence type="ECO:0000313" key="1">
    <source>
        <dbReference type="EMBL" id="MDT0631165.1"/>
    </source>
</evidence>
<sequence length="302" mass="33772">MTWPPLPLDDWQDTYDTLHRWTQVVGKVRMEGTPWVNHSWHVPLYVTARGLSTGLVPSQGGFEVEFDFVDHRLSISTTQGERRSFALRPMTVAAFYASFTEALADLGIEVEILARPVELEDATPFPDDTEHAAYDADAAQRHWRVLVQAHRVFTDFRARFLGKVSPVHFFWGAFDLAVTRFSGREAPTHPGGVPNCADWVMEEAYSRELSSAGFWAGAGLGEAAFYAYAYPQPEGFSEWAVEPAAAYFHDDLGEFVLPYEAVRTADDPDAVLMEFLQSTYEAAADLADWDRAGLERESAPPA</sequence>
<keyword evidence="2" id="KW-1185">Reference proteome</keyword>
<evidence type="ECO:0000313" key="2">
    <source>
        <dbReference type="Proteomes" id="UP001267426"/>
    </source>
</evidence>
<organism evidence="1 2">
    <name type="scientific">Rubrivirga litoralis</name>
    <dbReference type="NCBI Taxonomy" id="3075598"/>
    <lineage>
        <taxon>Bacteria</taxon>
        <taxon>Pseudomonadati</taxon>
        <taxon>Rhodothermota</taxon>
        <taxon>Rhodothermia</taxon>
        <taxon>Rhodothermales</taxon>
        <taxon>Rubricoccaceae</taxon>
        <taxon>Rubrivirga</taxon>
    </lineage>
</organism>
<dbReference type="RefSeq" id="WP_311662507.1">
    <property type="nucleotide sequence ID" value="NZ_JAVRHT010000009.1"/>
</dbReference>
<dbReference type="Pfam" id="PF19459">
    <property type="entry name" value="DUF5996"/>
    <property type="match status" value="1"/>
</dbReference>
<reference evidence="1 2" key="1">
    <citation type="submission" date="2023-09" db="EMBL/GenBank/DDBJ databases">
        <authorList>
            <person name="Rey-Velasco X."/>
        </authorList>
    </citation>
    <scope>NUCLEOTIDE SEQUENCE [LARGE SCALE GENOMIC DNA]</scope>
    <source>
        <strain evidence="1 2">F394</strain>
    </source>
</reference>
<accession>A0ABU3BPG0</accession>
<dbReference type="Proteomes" id="UP001267426">
    <property type="component" value="Unassembled WGS sequence"/>
</dbReference>
<comment type="caution">
    <text evidence="1">The sequence shown here is derived from an EMBL/GenBank/DDBJ whole genome shotgun (WGS) entry which is preliminary data.</text>
</comment>